<evidence type="ECO:0000313" key="2">
    <source>
        <dbReference type="Proteomes" id="UP000241769"/>
    </source>
</evidence>
<sequence>MKEFLCYRRIGYQSVVTEPILLFAASFTLPQASVGHFTCSARNNGIPLWWNSCSNNWTLQSEMPIVRILSVA</sequence>
<dbReference type="AlphaFoldDB" id="A0A2P6MTV4"/>
<proteinExistence type="predicted"/>
<dbReference type="InParanoid" id="A0A2P6MTV4"/>
<gene>
    <name evidence="1" type="ORF">PROFUN_03953</name>
</gene>
<reference evidence="1 2" key="1">
    <citation type="journal article" date="2018" name="Genome Biol. Evol.">
        <title>Multiple Roots of Fruiting Body Formation in Amoebozoa.</title>
        <authorList>
            <person name="Hillmann F."/>
            <person name="Forbes G."/>
            <person name="Novohradska S."/>
            <person name="Ferling I."/>
            <person name="Riege K."/>
            <person name="Groth M."/>
            <person name="Westermann M."/>
            <person name="Marz M."/>
            <person name="Spaller T."/>
            <person name="Winckler T."/>
            <person name="Schaap P."/>
            <person name="Glockner G."/>
        </authorList>
    </citation>
    <scope>NUCLEOTIDE SEQUENCE [LARGE SCALE GENOMIC DNA]</scope>
    <source>
        <strain evidence="1 2">Jena</strain>
    </source>
</reference>
<protein>
    <submittedName>
        <fullName evidence="1">Uncharacterized protein</fullName>
    </submittedName>
</protein>
<name>A0A2P6MTV4_9EUKA</name>
<accession>A0A2P6MTV4</accession>
<dbReference type="Proteomes" id="UP000241769">
    <property type="component" value="Unassembled WGS sequence"/>
</dbReference>
<evidence type="ECO:0000313" key="1">
    <source>
        <dbReference type="EMBL" id="PRP75117.1"/>
    </source>
</evidence>
<dbReference type="EMBL" id="MDYQ01000419">
    <property type="protein sequence ID" value="PRP75117.1"/>
    <property type="molecule type" value="Genomic_DNA"/>
</dbReference>
<keyword evidence="2" id="KW-1185">Reference proteome</keyword>
<organism evidence="1 2">
    <name type="scientific">Planoprotostelium fungivorum</name>
    <dbReference type="NCBI Taxonomy" id="1890364"/>
    <lineage>
        <taxon>Eukaryota</taxon>
        <taxon>Amoebozoa</taxon>
        <taxon>Evosea</taxon>
        <taxon>Variosea</taxon>
        <taxon>Cavosteliida</taxon>
        <taxon>Cavosteliaceae</taxon>
        <taxon>Planoprotostelium</taxon>
    </lineage>
</organism>
<comment type="caution">
    <text evidence="1">The sequence shown here is derived from an EMBL/GenBank/DDBJ whole genome shotgun (WGS) entry which is preliminary data.</text>
</comment>